<dbReference type="EMBL" id="RCHU02000001">
    <property type="protein sequence ID" value="KAL3609965.1"/>
    <property type="molecule type" value="Genomic_DNA"/>
</dbReference>
<protein>
    <submittedName>
        <fullName evidence="1">Uncharacterized protein</fullName>
    </submittedName>
</protein>
<gene>
    <name evidence="1" type="ORF">D5086_000985</name>
</gene>
<accession>A0ACC4CXM1</accession>
<name>A0ACC4CXM1_POPAL</name>
<dbReference type="Proteomes" id="UP000309997">
    <property type="component" value="Unassembled WGS sequence"/>
</dbReference>
<reference evidence="1 2" key="1">
    <citation type="journal article" date="2024" name="Plant Biotechnol. J.">
        <title>Genome and CRISPR/Cas9 system of a widespread forest tree (Populus alba) in the world.</title>
        <authorList>
            <person name="Liu Y.J."/>
            <person name="Jiang P.F."/>
            <person name="Han X.M."/>
            <person name="Li X.Y."/>
            <person name="Wang H.M."/>
            <person name="Wang Y.J."/>
            <person name="Wang X.X."/>
            <person name="Zeng Q.Y."/>
        </authorList>
    </citation>
    <scope>NUCLEOTIDE SEQUENCE [LARGE SCALE GENOMIC DNA]</scope>
    <source>
        <strain evidence="2">cv. PAL-ZL1</strain>
    </source>
</reference>
<evidence type="ECO:0000313" key="1">
    <source>
        <dbReference type="EMBL" id="KAL3609965.1"/>
    </source>
</evidence>
<sequence>MCQFSSPSDSSKSKVDPSTRVQGSDMLALIPKNPIFQEQHKTDHLSFAIKEARCIAKIYSTSNDINWSFTLFSLHDLQQSQATLFSLAFPWEWNPFVAKLLVPKDTNFLASPCKELFFCFFLTSIPIAFLWFNILLFCDQEDNIATEAQFYILYSP</sequence>
<evidence type="ECO:0000313" key="2">
    <source>
        <dbReference type="Proteomes" id="UP000309997"/>
    </source>
</evidence>
<organism evidence="1 2">
    <name type="scientific">Populus alba</name>
    <name type="common">White poplar</name>
    <dbReference type="NCBI Taxonomy" id="43335"/>
    <lineage>
        <taxon>Eukaryota</taxon>
        <taxon>Viridiplantae</taxon>
        <taxon>Streptophyta</taxon>
        <taxon>Embryophyta</taxon>
        <taxon>Tracheophyta</taxon>
        <taxon>Spermatophyta</taxon>
        <taxon>Magnoliopsida</taxon>
        <taxon>eudicotyledons</taxon>
        <taxon>Gunneridae</taxon>
        <taxon>Pentapetalae</taxon>
        <taxon>rosids</taxon>
        <taxon>fabids</taxon>
        <taxon>Malpighiales</taxon>
        <taxon>Salicaceae</taxon>
        <taxon>Saliceae</taxon>
        <taxon>Populus</taxon>
    </lineage>
</organism>
<comment type="caution">
    <text evidence="1">The sequence shown here is derived from an EMBL/GenBank/DDBJ whole genome shotgun (WGS) entry which is preliminary data.</text>
</comment>
<keyword evidence="2" id="KW-1185">Reference proteome</keyword>
<proteinExistence type="predicted"/>